<feature type="compositionally biased region" description="Basic and acidic residues" evidence="5">
    <location>
        <begin position="326"/>
        <end position="335"/>
    </location>
</feature>
<dbReference type="Proteomes" id="UP001596957">
    <property type="component" value="Unassembled WGS sequence"/>
</dbReference>
<evidence type="ECO:0000256" key="1">
    <source>
        <dbReference type="ARBA" id="ARBA00001911"/>
    </source>
</evidence>
<dbReference type="Pfam" id="PF01370">
    <property type="entry name" value="Epimerase"/>
    <property type="match status" value="1"/>
</dbReference>
<organism evidence="7 8">
    <name type="scientific">Streptomyces lutosisoli</name>
    <dbReference type="NCBI Taxonomy" id="2665721"/>
    <lineage>
        <taxon>Bacteria</taxon>
        <taxon>Bacillati</taxon>
        <taxon>Actinomycetota</taxon>
        <taxon>Actinomycetes</taxon>
        <taxon>Kitasatosporales</taxon>
        <taxon>Streptomycetaceae</taxon>
        <taxon>Streptomyces</taxon>
    </lineage>
</organism>
<evidence type="ECO:0000256" key="3">
    <source>
        <dbReference type="ARBA" id="ARBA00023027"/>
    </source>
</evidence>
<proteinExistence type="predicted"/>
<evidence type="ECO:0000259" key="6">
    <source>
        <dbReference type="Pfam" id="PF01370"/>
    </source>
</evidence>
<evidence type="ECO:0000313" key="7">
    <source>
        <dbReference type="EMBL" id="MFD0282704.1"/>
    </source>
</evidence>
<comment type="caution">
    <text evidence="7">The sequence shown here is derived from an EMBL/GenBank/DDBJ whole genome shotgun (WGS) entry which is preliminary data.</text>
</comment>
<dbReference type="SUPFAM" id="SSF51735">
    <property type="entry name" value="NAD(P)-binding Rossmann-fold domains"/>
    <property type="match status" value="1"/>
</dbReference>
<comment type="cofactor">
    <cofactor evidence="1">
        <name>NAD(+)</name>
        <dbReference type="ChEBI" id="CHEBI:57540"/>
    </cofactor>
</comment>
<keyword evidence="3" id="KW-0520">NAD</keyword>
<dbReference type="PANTHER" id="PTHR43078">
    <property type="entry name" value="UDP-GLUCURONIC ACID DECARBOXYLASE-RELATED"/>
    <property type="match status" value="1"/>
</dbReference>
<dbReference type="RefSeq" id="WP_381262603.1">
    <property type="nucleotide sequence ID" value="NZ_JBHTBI010000066.1"/>
</dbReference>
<keyword evidence="4 7" id="KW-0456">Lyase</keyword>
<evidence type="ECO:0000256" key="4">
    <source>
        <dbReference type="ARBA" id="ARBA00023239"/>
    </source>
</evidence>
<keyword evidence="2" id="KW-0210">Decarboxylase</keyword>
<accession>A0ABW2VI07</accession>
<gene>
    <name evidence="7" type="ORF">ACFQZP_13610</name>
</gene>
<dbReference type="InterPro" id="IPR001509">
    <property type="entry name" value="Epimerase_deHydtase"/>
</dbReference>
<reference evidence="8" key="1">
    <citation type="journal article" date="2019" name="Int. J. Syst. Evol. Microbiol.">
        <title>The Global Catalogue of Microorganisms (GCM) 10K type strain sequencing project: providing services to taxonomists for standard genome sequencing and annotation.</title>
        <authorList>
            <consortium name="The Broad Institute Genomics Platform"/>
            <consortium name="The Broad Institute Genome Sequencing Center for Infectious Disease"/>
            <person name="Wu L."/>
            <person name="Ma J."/>
        </authorList>
    </citation>
    <scope>NUCLEOTIDE SEQUENCE [LARGE SCALE GENOMIC DNA]</scope>
    <source>
        <strain evidence="8">CGMCC 4.7198</strain>
    </source>
</reference>
<dbReference type="PANTHER" id="PTHR43078:SF6">
    <property type="entry name" value="UDP-GLUCURONIC ACID DECARBOXYLASE 1"/>
    <property type="match status" value="1"/>
</dbReference>
<sequence length="335" mass="36202">MRALVTGGAGFIGSHLCERLLEIGYDVVCVDNFLTGSPGNIAHLVENRRFELIGCDLIRGVEVEGPVDAVLHFASPASPADYLRHPLATLRVGAEGTRHALELAAAKGARLVLASTSESYGDPQVHPQPESYWGNVNPVGPRSCYDESKRYAEALTAAYRRSRGTDAGIVRIFNTFGPRMRPGDGRVVPTLIRQALEGSPMTVTGDGSQSRSLCYIDDLVDGVLRMLKASIGGPVNLGNPHEVTMLELAQWIRRLTGSRSEIVLVPLPTDDPQRRRPDIALAAAELGWQPRTPVEDGLLRTIAWFVERVEDAGLPTMVPAPASPSDRAESAVAER</sequence>
<feature type="domain" description="NAD-dependent epimerase/dehydratase" evidence="6">
    <location>
        <begin position="3"/>
        <end position="238"/>
    </location>
</feature>
<dbReference type="InterPro" id="IPR044516">
    <property type="entry name" value="UXS-like"/>
</dbReference>
<feature type="region of interest" description="Disordered" evidence="5">
    <location>
        <begin position="315"/>
        <end position="335"/>
    </location>
</feature>
<evidence type="ECO:0000256" key="2">
    <source>
        <dbReference type="ARBA" id="ARBA00022793"/>
    </source>
</evidence>
<evidence type="ECO:0000313" key="8">
    <source>
        <dbReference type="Proteomes" id="UP001596957"/>
    </source>
</evidence>
<evidence type="ECO:0000256" key="5">
    <source>
        <dbReference type="SAM" id="MobiDB-lite"/>
    </source>
</evidence>
<dbReference type="EC" id="4.1.1.35" evidence="7"/>
<dbReference type="EMBL" id="JBHTEC010000001">
    <property type="protein sequence ID" value="MFD0282704.1"/>
    <property type="molecule type" value="Genomic_DNA"/>
</dbReference>
<keyword evidence="8" id="KW-1185">Reference proteome</keyword>
<name>A0ABW2VI07_9ACTN</name>
<dbReference type="CDD" id="cd05230">
    <property type="entry name" value="UGD_SDR_e"/>
    <property type="match status" value="1"/>
</dbReference>
<protein>
    <submittedName>
        <fullName evidence="7">UDP-glucuronic acid decarboxylase family protein</fullName>
        <ecNumber evidence="7">4.1.1.35</ecNumber>
    </submittedName>
</protein>
<dbReference type="GO" id="GO:0048040">
    <property type="term" value="F:UDP-glucuronate decarboxylase activity"/>
    <property type="evidence" value="ECO:0007669"/>
    <property type="project" value="UniProtKB-EC"/>
</dbReference>
<dbReference type="Gene3D" id="3.40.50.720">
    <property type="entry name" value="NAD(P)-binding Rossmann-like Domain"/>
    <property type="match status" value="1"/>
</dbReference>
<dbReference type="InterPro" id="IPR036291">
    <property type="entry name" value="NAD(P)-bd_dom_sf"/>
</dbReference>